<comment type="caution">
    <text evidence="3">The sequence shown here is derived from an EMBL/GenBank/DDBJ whole genome shotgun (WGS) entry which is preliminary data.</text>
</comment>
<dbReference type="InterPro" id="IPR011249">
    <property type="entry name" value="Metalloenz_LuxS/M16"/>
</dbReference>
<keyword evidence="1" id="KW-0732">Signal</keyword>
<feature type="domain" description="Peptidase M16 C-terminal" evidence="2">
    <location>
        <begin position="195"/>
        <end position="370"/>
    </location>
</feature>
<evidence type="ECO:0000256" key="1">
    <source>
        <dbReference type="SAM" id="SignalP"/>
    </source>
</evidence>
<dbReference type="InterPro" id="IPR007863">
    <property type="entry name" value="Peptidase_M16_C"/>
</dbReference>
<dbReference type="PANTHER" id="PTHR11851:SF224">
    <property type="entry name" value="PROCESSING PROTEASE"/>
    <property type="match status" value="1"/>
</dbReference>
<name>A0ABW8F2K1_9BURK</name>
<dbReference type="InterPro" id="IPR050361">
    <property type="entry name" value="MPP/UQCRC_Complex"/>
</dbReference>
<sequence length="445" mass="47051">MKKYFGFLLLAIGLGLSMSASAALQIQSWTQPDGARVLFVANHAIPMLDVSVQFDAGQRRDPAGRAGLAELTVASLTRGVAGGEGGDLSEAQILDGFADVAAERHAGAGEDRAGVNLRTLSSPAERDASLALLARTLAHPSFPQAGLERDKTLAIAGIREELTKPEAIAEKAFMAAIYGGHPYAVVASEASMQAISRDDVVAFHRAHYVANRAVIAMIGDITREQAEQIAARLTRELPQGAALPALPDVAVPKGGEVRIAHPASQSHILIGAPAIQRGDADFFALTVGNYILGGGGFVSRLTDEVREKRGLAYSVYSGFSPLAQPGPFQIGLQTKKEQTGRALQVVRDTLAKFLKDGPTAAEMKAAKDNLTGGFALRIDSNAKLLENMAVIGFYNLPLDYLDRWSGRVRAVSIADVRAALRRHIHPGQLSTVIVGEEAPAATAAK</sequence>
<dbReference type="EMBL" id="JBIUZV010000010">
    <property type="protein sequence ID" value="MFJ3047508.1"/>
    <property type="molecule type" value="Genomic_DNA"/>
</dbReference>
<dbReference type="SUPFAM" id="SSF63411">
    <property type="entry name" value="LuxS/MPP-like metallohydrolase"/>
    <property type="match status" value="2"/>
</dbReference>
<evidence type="ECO:0000313" key="3">
    <source>
        <dbReference type="EMBL" id="MFJ3047508.1"/>
    </source>
</evidence>
<evidence type="ECO:0000313" key="4">
    <source>
        <dbReference type="Proteomes" id="UP001617427"/>
    </source>
</evidence>
<reference evidence="3 4" key="1">
    <citation type="submission" date="2024-10" db="EMBL/GenBank/DDBJ databases">
        <title>The Natural Products Discovery Center: Release of the First 8490 Sequenced Strains for Exploring Actinobacteria Biosynthetic Diversity.</title>
        <authorList>
            <person name="Kalkreuter E."/>
            <person name="Kautsar S.A."/>
            <person name="Yang D."/>
            <person name="Bader C.D."/>
            <person name="Teijaro C.N."/>
            <person name="Fluegel L."/>
            <person name="Davis C.M."/>
            <person name="Simpson J.R."/>
            <person name="Lauterbach L."/>
            <person name="Steele A.D."/>
            <person name="Gui C."/>
            <person name="Meng S."/>
            <person name="Li G."/>
            <person name="Viehrig K."/>
            <person name="Ye F."/>
            <person name="Su P."/>
            <person name="Kiefer A.F."/>
            <person name="Nichols A."/>
            <person name="Cepeda A.J."/>
            <person name="Yan W."/>
            <person name="Fan B."/>
            <person name="Jiang Y."/>
            <person name="Adhikari A."/>
            <person name="Zheng C.-J."/>
            <person name="Schuster L."/>
            <person name="Cowan T.M."/>
            <person name="Smanski M.J."/>
            <person name="Chevrette M.G."/>
            <person name="De Carvalho L.P.S."/>
            <person name="Shen B."/>
        </authorList>
    </citation>
    <scope>NUCLEOTIDE SEQUENCE [LARGE SCALE GENOMIC DNA]</scope>
    <source>
        <strain evidence="3 4">NPDC087045</strain>
    </source>
</reference>
<gene>
    <name evidence="3" type="ORF">ACIPEN_16905</name>
</gene>
<protein>
    <submittedName>
        <fullName evidence="3">M16 family metallopeptidase</fullName>
    </submittedName>
</protein>
<accession>A0ABW8F2K1</accession>
<feature type="signal peptide" evidence="1">
    <location>
        <begin position="1"/>
        <end position="22"/>
    </location>
</feature>
<dbReference type="Gene3D" id="3.30.830.10">
    <property type="entry name" value="Metalloenzyme, LuxS/M16 peptidase-like"/>
    <property type="match status" value="2"/>
</dbReference>
<dbReference type="RefSeq" id="WP_402702117.1">
    <property type="nucleotide sequence ID" value="NZ_JBIUZV010000010.1"/>
</dbReference>
<feature type="chain" id="PRO_5047031886" evidence="1">
    <location>
        <begin position="23"/>
        <end position="445"/>
    </location>
</feature>
<organism evidence="3 4">
    <name type="scientific">Herbaspirillum chlorophenolicum</name>
    <dbReference type="NCBI Taxonomy" id="211589"/>
    <lineage>
        <taxon>Bacteria</taxon>
        <taxon>Pseudomonadati</taxon>
        <taxon>Pseudomonadota</taxon>
        <taxon>Betaproteobacteria</taxon>
        <taxon>Burkholderiales</taxon>
        <taxon>Oxalobacteraceae</taxon>
        <taxon>Herbaspirillum</taxon>
    </lineage>
</organism>
<dbReference type="Pfam" id="PF05193">
    <property type="entry name" value="Peptidase_M16_C"/>
    <property type="match status" value="1"/>
</dbReference>
<dbReference type="Proteomes" id="UP001617427">
    <property type="component" value="Unassembled WGS sequence"/>
</dbReference>
<proteinExistence type="predicted"/>
<evidence type="ECO:0000259" key="2">
    <source>
        <dbReference type="Pfam" id="PF05193"/>
    </source>
</evidence>
<keyword evidence="4" id="KW-1185">Reference proteome</keyword>
<dbReference type="PANTHER" id="PTHR11851">
    <property type="entry name" value="METALLOPROTEASE"/>
    <property type="match status" value="1"/>
</dbReference>